<dbReference type="PRINTS" id="PR00080">
    <property type="entry name" value="SDRFAMILY"/>
</dbReference>
<dbReference type="GO" id="GO:0016491">
    <property type="term" value="F:oxidoreductase activity"/>
    <property type="evidence" value="ECO:0007669"/>
    <property type="project" value="UniProtKB-KW"/>
</dbReference>
<dbReference type="AlphaFoldDB" id="A0A0C3D567"/>
<evidence type="ECO:0000313" key="4">
    <source>
        <dbReference type="EMBL" id="KIM97037.1"/>
    </source>
</evidence>
<dbReference type="Proteomes" id="UP000054321">
    <property type="component" value="Unassembled WGS sequence"/>
</dbReference>
<evidence type="ECO:0000256" key="3">
    <source>
        <dbReference type="RuleBase" id="RU000363"/>
    </source>
</evidence>
<keyword evidence="2" id="KW-0560">Oxidoreductase</keyword>
<dbReference type="STRING" id="913774.A0A0C3D567"/>
<evidence type="ECO:0000256" key="2">
    <source>
        <dbReference type="ARBA" id="ARBA00023002"/>
    </source>
</evidence>
<comment type="similarity">
    <text evidence="1 3">Belongs to the short-chain dehydrogenases/reductases (SDR) family.</text>
</comment>
<evidence type="ECO:0000313" key="5">
    <source>
        <dbReference type="Proteomes" id="UP000054321"/>
    </source>
</evidence>
<evidence type="ECO:0000256" key="1">
    <source>
        <dbReference type="ARBA" id="ARBA00006484"/>
    </source>
</evidence>
<dbReference type="PANTHER" id="PTHR24320:SF283">
    <property type="entry name" value="RETINOL DEHYDROGENASE 11"/>
    <property type="match status" value="1"/>
</dbReference>
<dbReference type="PANTHER" id="PTHR24320">
    <property type="entry name" value="RETINOL DEHYDROGENASE"/>
    <property type="match status" value="1"/>
</dbReference>
<name>A0A0C3D567_OIDMZ</name>
<gene>
    <name evidence="4" type="ORF">OIDMADRAFT_44470</name>
</gene>
<dbReference type="OrthoDB" id="191139at2759"/>
<protein>
    <submittedName>
        <fullName evidence="4">Uncharacterized protein</fullName>
    </submittedName>
</protein>
<keyword evidence="5" id="KW-1185">Reference proteome</keyword>
<dbReference type="SUPFAM" id="SSF51735">
    <property type="entry name" value="NAD(P)-binding Rossmann-fold domains"/>
    <property type="match status" value="1"/>
</dbReference>
<reference evidence="5" key="2">
    <citation type="submission" date="2015-01" db="EMBL/GenBank/DDBJ databases">
        <title>Evolutionary Origins and Diversification of the Mycorrhizal Mutualists.</title>
        <authorList>
            <consortium name="DOE Joint Genome Institute"/>
            <consortium name="Mycorrhizal Genomics Consortium"/>
            <person name="Kohler A."/>
            <person name="Kuo A."/>
            <person name="Nagy L.G."/>
            <person name="Floudas D."/>
            <person name="Copeland A."/>
            <person name="Barry K.W."/>
            <person name="Cichocki N."/>
            <person name="Veneault-Fourrey C."/>
            <person name="LaButti K."/>
            <person name="Lindquist E.A."/>
            <person name="Lipzen A."/>
            <person name="Lundell T."/>
            <person name="Morin E."/>
            <person name="Murat C."/>
            <person name="Riley R."/>
            <person name="Ohm R."/>
            <person name="Sun H."/>
            <person name="Tunlid A."/>
            <person name="Henrissat B."/>
            <person name="Grigoriev I.V."/>
            <person name="Hibbett D.S."/>
            <person name="Martin F."/>
        </authorList>
    </citation>
    <scope>NUCLEOTIDE SEQUENCE [LARGE SCALE GENOMIC DNA]</scope>
    <source>
        <strain evidence="5">Zn</strain>
    </source>
</reference>
<accession>A0A0C3D567</accession>
<dbReference type="Gene3D" id="3.40.50.720">
    <property type="entry name" value="NAD(P)-binding Rossmann-like Domain"/>
    <property type="match status" value="1"/>
</dbReference>
<dbReference type="InParanoid" id="A0A0C3D567"/>
<organism evidence="4 5">
    <name type="scientific">Oidiodendron maius (strain Zn)</name>
    <dbReference type="NCBI Taxonomy" id="913774"/>
    <lineage>
        <taxon>Eukaryota</taxon>
        <taxon>Fungi</taxon>
        <taxon>Dikarya</taxon>
        <taxon>Ascomycota</taxon>
        <taxon>Pezizomycotina</taxon>
        <taxon>Leotiomycetes</taxon>
        <taxon>Leotiomycetes incertae sedis</taxon>
        <taxon>Myxotrichaceae</taxon>
        <taxon>Oidiodendron</taxon>
    </lineage>
</organism>
<dbReference type="Pfam" id="PF00106">
    <property type="entry name" value="adh_short"/>
    <property type="match status" value="1"/>
</dbReference>
<dbReference type="HOGENOM" id="CLU_010194_44_0_1"/>
<proteinExistence type="inferred from homology"/>
<dbReference type="EMBL" id="KN832883">
    <property type="protein sequence ID" value="KIM97037.1"/>
    <property type="molecule type" value="Genomic_DNA"/>
</dbReference>
<dbReference type="InterPro" id="IPR036291">
    <property type="entry name" value="NAD(P)-bd_dom_sf"/>
</dbReference>
<sequence length="287" mass="30871">MAPTGDEIVAKFASEVPGKTILITGPSEGGVGAQAAISLAAANPKLLILAGRDKSKIQPVIDRISKSSPDVAVTFMPLDLASQASVREVAKKVNSQIQSLDILINNAGIMAPKNYQTTMEGIELQFGVNHIGHFLLTGLLMEKILAAEKGARIINLSSFGYIMSGIRDDWNFEKEPYNSWLGYGQSKTANILFSSALARKLKDMGVLAFSVNPGRDPIVPLVPKSLEEGSATTLYAALNPRITENSGALFSDCDVFSDLLPHAVEEEDEGRLWALSEKLVGEKSNWV</sequence>
<reference evidence="4 5" key="1">
    <citation type="submission" date="2014-04" db="EMBL/GenBank/DDBJ databases">
        <authorList>
            <consortium name="DOE Joint Genome Institute"/>
            <person name="Kuo A."/>
            <person name="Martino E."/>
            <person name="Perotto S."/>
            <person name="Kohler A."/>
            <person name="Nagy L.G."/>
            <person name="Floudas D."/>
            <person name="Copeland A."/>
            <person name="Barry K.W."/>
            <person name="Cichocki N."/>
            <person name="Veneault-Fourrey C."/>
            <person name="LaButti K."/>
            <person name="Lindquist E.A."/>
            <person name="Lipzen A."/>
            <person name="Lundell T."/>
            <person name="Morin E."/>
            <person name="Murat C."/>
            <person name="Sun H."/>
            <person name="Tunlid A."/>
            <person name="Henrissat B."/>
            <person name="Grigoriev I.V."/>
            <person name="Hibbett D.S."/>
            <person name="Martin F."/>
            <person name="Nordberg H.P."/>
            <person name="Cantor M.N."/>
            <person name="Hua S.X."/>
        </authorList>
    </citation>
    <scope>NUCLEOTIDE SEQUENCE [LARGE SCALE GENOMIC DNA]</scope>
    <source>
        <strain evidence="4 5">Zn</strain>
    </source>
</reference>
<dbReference type="PRINTS" id="PR00081">
    <property type="entry name" value="GDHRDH"/>
</dbReference>
<dbReference type="InterPro" id="IPR002347">
    <property type="entry name" value="SDR_fam"/>
</dbReference>